<dbReference type="AlphaFoldDB" id="H3C219"/>
<name>H3C219_TETNG</name>
<dbReference type="SUPFAM" id="SSF49842">
    <property type="entry name" value="TNF-like"/>
    <property type="match status" value="1"/>
</dbReference>
<evidence type="ECO:0000313" key="7">
    <source>
        <dbReference type="Ensembl" id="ENSTNIP00000002287.1"/>
    </source>
</evidence>
<protein>
    <submittedName>
        <fullName evidence="7">Complement C1q B chain</fullName>
    </submittedName>
</protein>
<feature type="compositionally biased region" description="Low complexity" evidence="5">
    <location>
        <begin position="114"/>
        <end position="124"/>
    </location>
</feature>
<reference evidence="7" key="2">
    <citation type="submission" date="2025-08" db="UniProtKB">
        <authorList>
            <consortium name="Ensembl"/>
        </authorList>
    </citation>
    <scope>IDENTIFICATION</scope>
</reference>
<feature type="compositionally biased region" description="Low complexity" evidence="5">
    <location>
        <begin position="10"/>
        <end position="21"/>
    </location>
</feature>
<dbReference type="Proteomes" id="UP000007303">
    <property type="component" value="Unassembled WGS sequence"/>
</dbReference>
<keyword evidence="2" id="KW-0964">Secreted</keyword>
<dbReference type="InParanoid" id="H3C219"/>
<dbReference type="GeneTree" id="ENSGT00940000161091"/>
<feature type="compositionally biased region" description="Low complexity" evidence="5">
    <location>
        <begin position="59"/>
        <end position="68"/>
    </location>
</feature>
<dbReference type="InterPro" id="IPR008983">
    <property type="entry name" value="Tumour_necrosis_fac-like_dom"/>
</dbReference>
<dbReference type="SMART" id="SM00110">
    <property type="entry name" value="C1Q"/>
    <property type="match status" value="1"/>
</dbReference>
<dbReference type="PROSITE" id="PS50871">
    <property type="entry name" value="C1Q"/>
    <property type="match status" value="1"/>
</dbReference>
<dbReference type="InterPro" id="IPR001073">
    <property type="entry name" value="C1q_dom"/>
</dbReference>
<dbReference type="Gene3D" id="2.60.120.40">
    <property type="match status" value="1"/>
</dbReference>
<reference evidence="8" key="1">
    <citation type="journal article" date="2004" name="Nature">
        <title>Genome duplication in the teleost fish Tetraodon nigroviridis reveals the early vertebrate proto-karyotype.</title>
        <authorList>
            <person name="Jaillon O."/>
            <person name="Aury J.-M."/>
            <person name="Brunet F."/>
            <person name="Petit J.-L."/>
            <person name="Stange-Thomann N."/>
            <person name="Mauceli E."/>
            <person name="Bouneau L."/>
            <person name="Fischer C."/>
            <person name="Ozouf-Costaz C."/>
            <person name="Bernot A."/>
            <person name="Nicaud S."/>
            <person name="Jaffe D."/>
            <person name="Fisher S."/>
            <person name="Lutfalla G."/>
            <person name="Dossat C."/>
            <person name="Segurens B."/>
            <person name="Dasilva C."/>
            <person name="Salanoubat M."/>
            <person name="Levy M."/>
            <person name="Boudet N."/>
            <person name="Castellano S."/>
            <person name="Anthouard V."/>
            <person name="Jubin C."/>
            <person name="Castelli V."/>
            <person name="Katinka M."/>
            <person name="Vacherie B."/>
            <person name="Biemont C."/>
            <person name="Skalli Z."/>
            <person name="Cattolico L."/>
            <person name="Poulain J."/>
            <person name="De Berardinis V."/>
            <person name="Cruaud C."/>
            <person name="Duprat S."/>
            <person name="Brottier P."/>
            <person name="Coutanceau J.-P."/>
            <person name="Gouzy J."/>
            <person name="Parra G."/>
            <person name="Lardier G."/>
            <person name="Chapple C."/>
            <person name="McKernan K.J."/>
            <person name="McEwan P."/>
            <person name="Bosak S."/>
            <person name="Kellis M."/>
            <person name="Volff J.-N."/>
            <person name="Guigo R."/>
            <person name="Zody M.C."/>
            <person name="Mesirov J."/>
            <person name="Lindblad-Toh K."/>
            <person name="Birren B."/>
            <person name="Nusbaum C."/>
            <person name="Kahn D."/>
            <person name="Robinson-Rechavi M."/>
            <person name="Laudet V."/>
            <person name="Schachter V."/>
            <person name="Quetier F."/>
            <person name="Saurin W."/>
            <person name="Scarpelli C."/>
            <person name="Wincker P."/>
            <person name="Lander E.S."/>
            <person name="Weissenbach J."/>
            <person name="Roest Crollius H."/>
        </authorList>
    </citation>
    <scope>NUCLEOTIDE SEQUENCE [LARGE SCALE GENOMIC DNA]</scope>
</reference>
<feature type="region of interest" description="Disordered" evidence="5">
    <location>
        <begin position="59"/>
        <end position="128"/>
    </location>
</feature>
<dbReference type="OMA" id="CDTSEGF"/>
<dbReference type="HOGENOM" id="CLU_001074_0_2_1"/>
<comment type="subcellular location">
    <subcellularLocation>
        <location evidence="1">Secreted</location>
        <location evidence="1">Extracellular space</location>
        <location evidence="1">Extracellular matrix</location>
    </subcellularLocation>
</comment>
<dbReference type="InterPro" id="IPR008160">
    <property type="entry name" value="Collagen"/>
</dbReference>
<evidence type="ECO:0000313" key="8">
    <source>
        <dbReference type="Proteomes" id="UP000007303"/>
    </source>
</evidence>
<dbReference type="InterPro" id="IPR050392">
    <property type="entry name" value="Collagen/C1q_domain"/>
</dbReference>
<evidence type="ECO:0000256" key="1">
    <source>
        <dbReference type="ARBA" id="ARBA00004498"/>
    </source>
</evidence>
<evidence type="ECO:0000256" key="3">
    <source>
        <dbReference type="ARBA" id="ARBA00022530"/>
    </source>
</evidence>
<proteinExistence type="predicted"/>
<keyword evidence="3" id="KW-0272">Extracellular matrix</keyword>
<dbReference type="Pfam" id="PF00386">
    <property type="entry name" value="C1q"/>
    <property type="match status" value="1"/>
</dbReference>
<dbReference type="STRING" id="99883.ENSTNIP00000002287"/>
<keyword evidence="8" id="KW-1185">Reference proteome</keyword>
<feature type="domain" description="C1q" evidence="6">
    <location>
        <begin position="134"/>
        <end position="269"/>
    </location>
</feature>
<feature type="compositionally biased region" description="Basic and acidic residues" evidence="5">
    <location>
        <begin position="71"/>
        <end position="80"/>
    </location>
</feature>
<sequence>NRTVSHLRLSAASPSSTSSSAKKNALHPLHQAQWLSFVTAAFLLIVCVGPAAPQPCGIPGVPGIPGTHGQHGKDGPKGETGDPGDTDLPNQGQKGAPGLVGLPGRPGLKGDRGLPGLPGSPGLFGEKGKPFHQATKQFSFFSNKLASSQTVELGTALGFGEEFLPDLDQRLKGKSLTDGIFTCDTKGVYFFSFHISARNKVCLKLMKNDNVHMTTCDSFNGFLVTSGSALLELEPGDTVSLVPVLFNTLVLTQTSVANIFTGFLIFPTV</sequence>
<evidence type="ECO:0000259" key="6">
    <source>
        <dbReference type="PROSITE" id="PS50871"/>
    </source>
</evidence>
<evidence type="ECO:0000256" key="4">
    <source>
        <dbReference type="ARBA" id="ARBA00022729"/>
    </source>
</evidence>
<feature type="compositionally biased region" description="Low complexity" evidence="5">
    <location>
        <begin position="96"/>
        <end position="106"/>
    </location>
</feature>
<dbReference type="PANTHER" id="PTHR15427">
    <property type="entry name" value="EMILIN ELASTIN MICROFIBRIL INTERFACE-LOCATED PROTEIN ELASTIN MICROFIBRIL INTERFACER"/>
    <property type="match status" value="1"/>
</dbReference>
<keyword evidence="4" id="KW-0732">Signal</keyword>
<evidence type="ECO:0000256" key="2">
    <source>
        <dbReference type="ARBA" id="ARBA00022525"/>
    </source>
</evidence>
<evidence type="ECO:0000256" key="5">
    <source>
        <dbReference type="SAM" id="MobiDB-lite"/>
    </source>
</evidence>
<dbReference type="Pfam" id="PF01391">
    <property type="entry name" value="Collagen"/>
    <property type="match status" value="1"/>
</dbReference>
<dbReference type="PRINTS" id="PR00007">
    <property type="entry name" value="COMPLEMNTC1Q"/>
</dbReference>
<reference evidence="7" key="3">
    <citation type="submission" date="2025-09" db="UniProtKB">
        <authorList>
            <consortium name="Ensembl"/>
        </authorList>
    </citation>
    <scope>IDENTIFICATION</scope>
</reference>
<organism evidence="7 8">
    <name type="scientific">Tetraodon nigroviridis</name>
    <name type="common">Spotted green pufferfish</name>
    <name type="synonym">Chelonodon nigroviridis</name>
    <dbReference type="NCBI Taxonomy" id="99883"/>
    <lineage>
        <taxon>Eukaryota</taxon>
        <taxon>Metazoa</taxon>
        <taxon>Chordata</taxon>
        <taxon>Craniata</taxon>
        <taxon>Vertebrata</taxon>
        <taxon>Euteleostomi</taxon>
        <taxon>Actinopterygii</taxon>
        <taxon>Neopterygii</taxon>
        <taxon>Teleostei</taxon>
        <taxon>Neoteleostei</taxon>
        <taxon>Acanthomorphata</taxon>
        <taxon>Eupercaria</taxon>
        <taxon>Tetraodontiformes</taxon>
        <taxon>Tetradontoidea</taxon>
        <taxon>Tetraodontidae</taxon>
        <taxon>Tetraodon</taxon>
    </lineage>
</organism>
<feature type="region of interest" description="Disordered" evidence="5">
    <location>
        <begin position="1"/>
        <end position="22"/>
    </location>
</feature>
<dbReference type="PANTHER" id="PTHR15427:SF43">
    <property type="entry name" value="COMPLEMENT COMPONENT 1, Q SUBCOMPONENT, B CHAIN PRECURSOR"/>
    <property type="match status" value="1"/>
</dbReference>
<dbReference type="Ensembl" id="ENSTNIT00000002557.1">
    <property type="protein sequence ID" value="ENSTNIP00000002287.1"/>
    <property type="gene ID" value="ENSTNIG00000000825.1"/>
</dbReference>
<accession>H3C219</accession>